<gene>
    <name evidence="4" type="ORF">H9L01_08475</name>
</gene>
<evidence type="ECO:0000313" key="4">
    <source>
        <dbReference type="EMBL" id="QNN60398.1"/>
    </source>
</evidence>
<dbReference type="EMBL" id="CP060715">
    <property type="protein sequence ID" value="QNN60398.1"/>
    <property type="molecule type" value="Genomic_DNA"/>
</dbReference>
<evidence type="ECO:0000259" key="3">
    <source>
        <dbReference type="PROSITE" id="PS51295"/>
    </source>
</evidence>
<dbReference type="Gene3D" id="3.30.110.60">
    <property type="entry name" value="YhbY-like"/>
    <property type="match status" value="1"/>
</dbReference>
<protein>
    <submittedName>
        <fullName evidence="4">YhbY family RNA-binding protein</fullName>
    </submittedName>
</protein>
<dbReference type="PROSITE" id="PS51295">
    <property type="entry name" value="CRM"/>
    <property type="match status" value="1"/>
</dbReference>
<dbReference type="SMART" id="SM01103">
    <property type="entry name" value="CRS1_YhbY"/>
    <property type="match status" value="1"/>
</dbReference>
<keyword evidence="5" id="KW-1185">Reference proteome</keyword>
<evidence type="ECO:0000256" key="1">
    <source>
        <dbReference type="ARBA" id="ARBA00022884"/>
    </source>
</evidence>
<name>A0A7G9RXS3_9FIRM</name>
<dbReference type="InterPro" id="IPR001890">
    <property type="entry name" value="RNA-binding_CRM"/>
</dbReference>
<accession>A0A7G9RXS3</accession>
<sequence length="94" mass="10554">MLNKDQKKELRRLSHNENTVVSIGKNGLTETVLESFELALVSHNLVKVGIQKNADITIDEVVEQLVDQFACELVSKVGRVAVLYRYSSKGRIKV</sequence>
<dbReference type="InterPro" id="IPR051925">
    <property type="entry name" value="RNA-binding_domain"/>
</dbReference>
<feature type="domain" description="CRM" evidence="3">
    <location>
        <begin position="1"/>
        <end position="94"/>
    </location>
</feature>
<proteinExistence type="predicted"/>
<reference evidence="4 5" key="1">
    <citation type="submission" date="2020-08" db="EMBL/GenBank/DDBJ databases">
        <title>Genome sequence of Erysipelothrix inopinata DSM 15511T.</title>
        <authorList>
            <person name="Hyun D.-W."/>
            <person name="Bae J.-W."/>
        </authorList>
    </citation>
    <scope>NUCLEOTIDE SEQUENCE [LARGE SCALE GENOMIC DNA]</scope>
    <source>
        <strain evidence="4 5">DSM 15511</strain>
    </source>
</reference>
<keyword evidence="1 2" id="KW-0694">RNA-binding</keyword>
<dbReference type="AlphaFoldDB" id="A0A7G9RXS3"/>
<dbReference type="Pfam" id="PF01985">
    <property type="entry name" value="CRS1_YhbY"/>
    <property type="match status" value="1"/>
</dbReference>
<evidence type="ECO:0000256" key="2">
    <source>
        <dbReference type="PROSITE-ProRule" id="PRU00626"/>
    </source>
</evidence>
<organism evidence="4 5">
    <name type="scientific">Erysipelothrix inopinata</name>
    <dbReference type="NCBI Taxonomy" id="225084"/>
    <lineage>
        <taxon>Bacteria</taxon>
        <taxon>Bacillati</taxon>
        <taxon>Bacillota</taxon>
        <taxon>Erysipelotrichia</taxon>
        <taxon>Erysipelotrichales</taxon>
        <taxon>Erysipelotrichaceae</taxon>
        <taxon>Erysipelothrix</taxon>
    </lineage>
</organism>
<dbReference type="PANTHER" id="PTHR40065:SF3">
    <property type="entry name" value="RNA-BINDING PROTEIN YHBY"/>
    <property type="match status" value="1"/>
</dbReference>
<dbReference type="RefSeq" id="WP_187533527.1">
    <property type="nucleotide sequence ID" value="NZ_CBCSHU010000004.1"/>
</dbReference>
<dbReference type="PANTHER" id="PTHR40065">
    <property type="entry name" value="RNA-BINDING PROTEIN YHBY"/>
    <property type="match status" value="1"/>
</dbReference>
<dbReference type="Proteomes" id="UP000515928">
    <property type="component" value="Chromosome"/>
</dbReference>
<evidence type="ECO:0000313" key="5">
    <source>
        <dbReference type="Proteomes" id="UP000515928"/>
    </source>
</evidence>
<dbReference type="SUPFAM" id="SSF75471">
    <property type="entry name" value="YhbY-like"/>
    <property type="match status" value="1"/>
</dbReference>
<dbReference type="InterPro" id="IPR035920">
    <property type="entry name" value="YhbY-like_sf"/>
</dbReference>
<dbReference type="GO" id="GO:0003723">
    <property type="term" value="F:RNA binding"/>
    <property type="evidence" value="ECO:0007669"/>
    <property type="project" value="UniProtKB-UniRule"/>
</dbReference>
<dbReference type="KEGG" id="eio:H9L01_08475"/>